<evidence type="ECO:0000313" key="2">
    <source>
        <dbReference type="EMBL" id="KGH45236.1"/>
    </source>
</evidence>
<dbReference type="Pfam" id="PF04248">
    <property type="entry name" value="NTP_transf_9"/>
    <property type="match status" value="2"/>
</dbReference>
<dbReference type="PANTHER" id="PTHR34310:SF9">
    <property type="entry name" value="BLR5716 PROTEIN"/>
    <property type="match status" value="1"/>
</dbReference>
<comment type="caution">
    <text evidence="2">The sequence shown here is derived from an EMBL/GenBank/DDBJ whole genome shotgun (WGS) entry which is preliminary data.</text>
</comment>
<dbReference type="EMBL" id="JPMX01000084">
    <property type="protein sequence ID" value="KGH45236.1"/>
    <property type="molecule type" value="Genomic_DNA"/>
</dbReference>
<gene>
    <name evidence="2" type="ORF">IN07_18335</name>
</gene>
<feature type="domain" description="DUF427" evidence="1">
    <location>
        <begin position="162"/>
        <end position="251"/>
    </location>
</feature>
<name>A0A098Y6A8_9ACTN</name>
<evidence type="ECO:0000313" key="3">
    <source>
        <dbReference type="Proteomes" id="UP000029713"/>
    </source>
</evidence>
<dbReference type="STRING" id="1522368.IN07_18335"/>
<dbReference type="InterPro" id="IPR007361">
    <property type="entry name" value="DUF427"/>
</dbReference>
<proteinExistence type="predicted"/>
<reference evidence="2 3" key="1">
    <citation type="submission" date="2014-07" db="EMBL/GenBank/DDBJ databases">
        <title>Biosystematic studies on Modestobacter strains isolated from extreme hyper-arid desert soil and from historic building.</title>
        <authorList>
            <person name="Bukarasam K."/>
            <person name="Bull A."/>
            <person name="Girard G."/>
            <person name="van Wezel G."/>
            <person name="Goodfellow M."/>
        </authorList>
    </citation>
    <scope>NUCLEOTIDE SEQUENCE [LARGE SCALE GENOMIC DNA]</scope>
    <source>
        <strain evidence="2 3">KNN45-2b</strain>
    </source>
</reference>
<protein>
    <recommendedName>
        <fullName evidence="1">DUF427 domain-containing protein</fullName>
    </recommendedName>
</protein>
<organism evidence="2 3">
    <name type="scientific">Modestobacter caceresii</name>
    <dbReference type="NCBI Taxonomy" id="1522368"/>
    <lineage>
        <taxon>Bacteria</taxon>
        <taxon>Bacillati</taxon>
        <taxon>Actinomycetota</taxon>
        <taxon>Actinomycetes</taxon>
        <taxon>Geodermatophilales</taxon>
        <taxon>Geodermatophilaceae</taxon>
        <taxon>Modestobacter</taxon>
    </lineage>
</organism>
<dbReference type="Proteomes" id="UP000029713">
    <property type="component" value="Unassembled WGS sequence"/>
</dbReference>
<dbReference type="AlphaFoldDB" id="A0A098Y6A8"/>
<keyword evidence="3" id="KW-1185">Reference proteome</keyword>
<accession>A0A098Y6A8</accession>
<dbReference type="PANTHER" id="PTHR34310">
    <property type="entry name" value="DUF427 DOMAIN PROTEIN (AFU_ORTHOLOGUE AFUA_3G02220)"/>
    <property type="match status" value="1"/>
</dbReference>
<dbReference type="OrthoDB" id="285364at2"/>
<evidence type="ECO:0000259" key="1">
    <source>
        <dbReference type="Pfam" id="PF04248"/>
    </source>
</evidence>
<dbReference type="RefSeq" id="WP_052091442.1">
    <property type="nucleotide sequence ID" value="NZ_JPMX01000084.1"/>
</dbReference>
<feature type="domain" description="DUF427" evidence="1">
    <location>
        <begin position="38"/>
        <end position="129"/>
    </location>
</feature>
<dbReference type="InterPro" id="IPR038694">
    <property type="entry name" value="DUF427_sf"/>
</dbReference>
<sequence>MGLTKGSGPFGEHPAGRFNFDPHAPEQVLYLESSPRRVRIVLGGTAVADSTDVRLLHPPGRTPTYLFPREHVRTDLFEPSDRRRSDPGMGEGTYWTVQVGERRAVDAAYSWEQPPSAAAGITGQIAFDWDSMDGVFEEDEEVFVHPRDPYTRIDVLRSSRRVRVRVGEQVVADSSRPRMLLESGLPVRWYLPREDVRTDLLEPSYTTTRCPYKGIAHYWSLRVDERYEKDLVWTYPEPFHDAEAVRGMLCFPGERVDVEVEDVERG</sequence>
<dbReference type="Gene3D" id="2.170.150.40">
    <property type="entry name" value="Domain of unknown function (DUF427)"/>
    <property type="match status" value="2"/>
</dbReference>